<dbReference type="RefSeq" id="WP_186678021.1">
    <property type="nucleotide sequence ID" value="NZ_JABWRZ020000003.1"/>
</dbReference>
<dbReference type="Proteomes" id="UP000609530">
    <property type="component" value="Unassembled WGS sequence"/>
</dbReference>
<evidence type="ECO:0000313" key="2">
    <source>
        <dbReference type="Proteomes" id="UP000609530"/>
    </source>
</evidence>
<proteinExistence type="predicted"/>
<sequence length="223" mass="25758">MTPYSECENLLTQMLDLQRSINSIINPHWRNARQQYYRAIWIESAELADHLGWKWWRQNECNLQQVHLELVDIFHFGLCDLLMRWPEDQPPPAAAVNAMTRLLPLRHPAPSENILRCLEDFAGLCLQTRRFDIAAFCELAGQCGLSLHGLFKSYVAKNALNRLRQERGYQTGNYRKTWAGREDNEWLAELQASVPFSAQHYGADIFAALSCTYDECQAREAVA</sequence>
<name>A0ABS6QHB9_9PSED</name>
<organism evidence="1 2">
    <name type="scientific">Pseudomonas oryzicola</name>
    <dbReference type="NCBI Taxonomy" id="485876"/>
    <lineage>
        <taxon>Bacteria</taxon>
        <taxon>Pseudomonadati</taxon>
        <taxon>Pseudomonadota</taxon>
        <taxon>Gammaproteobacteria</taxon>
        <taxon>Pseudomonadales</taxon>
        <taxon>Pseudomonadaceae</taxon>
        <taxon>Pseudomonas</taxon>
    </lineage>
</organism>
<accession>A0ABS6QHB9</accession>
<keyword evidence="2" id="KW-1185">Reference proteome</keyword>
<dbReference type="CDD" id="cd11527">
    <property type="entry name" value="NTP-PPase_dUTPase"/>
    <property type="match status" value="1"/>
</dbReference>
<evidence type="ECO:0000313" key="1">
    <source>
        <dbReference type="EMBL" id="MBV4493338.1"/>
    </source>
</evidence>
<gene>
    <name evidence="1" type="ORF">HU760_022415</name>
</gene>
<reference evidence="1 2" key="1">
    <citation type="journal article" date="2020" name="Microorganisms">
        <title>Reliable Identification of Environmental Pseudomonas Isolates Using the rpoD Gene.</title>
        <authorList>
            <consortium name="The Broad Institute Genome Sequencing Platform"/>
            <person name="Girard L."/>
            <person name="Lood C."/>
            <person name="Rokni-Zadeh H."/>
            <person name="van Noort V."/>
            <person name="Lavigne R."/>
            <person name="De Mot R."/>
        </authorList>
    </citation>
    <scope>NUCLEOTIDE SEQUENCE [LARGE SCALE GENOMIC DNA]</scope>
    <source>
        <strain evidence="1 2">RD9SR1</strain>
    </source>
</reference>
<protein>
    <submittedName>
        <fullName evidence="1">dUTP diphosphatase</fullName>
    </submittedName>
</protein>
<comment type="caution">
    <text evidence="1">The sequence shown here is derived from an EMBL/GenBank/DDBJ whole genome shotgun (WGS) entry which is preliminary data.</text>
</comment>
<dbReference type="SUPFAM" id="SSF101386">
    <property type="entry name" value="all-alpha NTP pyrophosphatases"/>
    <property type="match status" value="1"/>
</dbReference>
<dbReference type="Pfam" id="PF08761">
    <property type="entry name" value="dUTPase_2"/>
    <property type="match status" value="1"/>
</dbReference>
<dbReference type="EMBL" id="JABWRZ020000003">
    <property type="protein sequence ID" value="MBV4493338.1"/>
    <property type="molecule type" value="Genomic_DNA"/>
</dbReference>
<dbReference type="InterPro" id="IPR014871">
    <property type="entry name" value="dUTPase/dCTP_pyrophosphatase"/>
</dbReference>
<dbReference type="Gene3D" id="1.10.4010.10">
    <property type="entry name" value="Type II deoxyuridine triphosphatase"/>
    <property type="match status" value="1"/>
</dbReference>